<feature type="region of interest" description="Disordered" evidence="1">
    <location>
        <begin position="160"/>
        <end position="206"/>
    </location>
</feature>
<dbReference type="InterPro" id="IPR006490">
    <property type="entry name" value="Maj_tail_phi13"/>
</dbReference>
<evidence type="ECO:0000313" key="3">
    <source>
        <dbReference type="Proteomes" id="UP000190206"/>
    </source>
</evidence>
<evidence type="ECO:0000256" key="1">
    <source>
        <dbReference type="SAM" id="MobiDB-lite"/>
    </source>
</evidence>
<dbReference type="NCBIfam" id="TIGR01603">
    <property type="entry name" value="maj_tail_phi13"/>
    <property type="match status" value="1"/>
</dbReference>
<sequence>MAREIGFRKPTIAPVKTNTEDTYTAGDPIRLGRGIECKIDRKQDKQEWSSDDTVEKVIFGDPAYDVTVTINELTDKVKCILFGGEVIKGVYVPPANSVPKEVAYLDEVLRDDGTYKKRCLYTGTFSLPSDDNKTKDKKPDSKGVQLKGTFYRRLKDGLPEITLDGSDENRDKELEKQWFVKVPEPPEKTDTPKQDDGSGKIINPEA</sequence>
<protein>
    <recommendedName>
        <fullName evidence="4">Phage tail protein</fullName>
    </recommendedName>
</protein>
<proteinExistence type="predicted"/>
<name>A0ABX3L3L0_9CLOT</name>
<accession>A0ABX3L3L0</accession>
<gene>
    <name evidence="2" type="ORF">BS637_09455</name>
</gene>
<reference evidence="2 3" key="1">
    <citation type="submission" date="2016-12" db="EMBL/GenBank/DDBJ databases">
        <title>Clostridium tepidum sp. nov., a close relative of Clostridium sporogenes and Clostridium botulinum Group I.</title>
        <authorList>
            <person name="Dobritsa A.P."/>
            <person name="Kutumbaka K."/>
            <person name="Werner K."/>
            <person name="Samadpour M."/>
        </authorList>
    </citation>
    <scope>NUCLEOTIDE SEQUENCE [LARGE SCALE GENOMIC DNA]</scope>
    <source>
        <strain evidence="2 3">PE</strain>
    </source>
</reference>
<organism evidence="2 3">
    <name type="scientific">Clostridium tepidum</name>
    <dbReference type="NCBI Taxonomy" id="1962263"/>
    <lineage>
        <taxon>Bacteria</taxon>
        <taxon>Bacillati</taxon>
        <taxon>Bacillota</taxon>
        <taxon>Clostridia</taxon>
        <taxon>Eubacteriales</taxon>
        <taxon>Clostridiaceae</taxon>
        <taxon>Clostridium</taxon>
    </lineage>
</organism>
<evidence type="ECO:0000313" key="2">
    <source>
        <dbReference type="EMBL" id="OOO62018.1"/>
    </source>
</evidence>
<keyword evidence="3" id="KW-1185">Reference proteome</keyword>
<dbReference type="RefSeq" id="WP_078024475.1">
    <property type="nucleotide sequence ID" value="NZ_JADPGM010000007.1"/>
</dbReference>
<comment type="caution">
    <text evidence="2">The sequence shown here is derived from an EMBL/GenBank/DDBJ whole genome shotgun (WGS) entry which is preliminary data.</text>
</comment>
<feature type="compositionally biased region" description="Basic and acidic residues" evidence="1">
    <location>
        <begin position="167"/>
        <end position="198"/>
    </location>
</feature>
<dbReference type="Proteomes" id="UP000190206">
    <property type="component" value="Unassembled WGS sequence"/>
</dbReference>
<evidence type="ECO:0008006" key="4">
    <source>
        <dbReference type="Google" id="ProtNLM"/>
    </source>
</evidence>
<dbReference type="EMBL" id="MRAD01000008">
    <property type="protein sequence ID" value="OOO62018.1"/>
    <property type="molecule type" value="Genomic_DNA"/>
</dbReference>